<organism evidence="4 5">
    <name type="scientific">Aquabacter spiritensis</name>
    <dbReference type="NCBI Taxonomy" id="933073"/>
    <lineage>
        <taxon>Bacteria</taxon>
        <taxon>Pseudomonadati</taxon>
        <taxon>Pseudomonadota</taxon>
        <taxon>Alphaproteobacteria</taxon>
        <taxon>Hyphomicrobiales</taxon>
        <taxon>Xanthobacteraceae</taxon>
        <taxon>Aquabacter</taxon>
    </lineage>
</organism>
<evidence type="ECO:0000259" key="3">
    <source>
        <dbReference type="Pfam" id="PF19305"/>
    </source>
</evidence>
<dbReference type="EMBL" id="SMAI01000002">
    <property type="protein sequence ID" value="TCT06779.1"/>
    <property type="molecule type" value="Genomic_DNA"/>
</dbReference>
<comment type="caution">
    <text evidence="4">The sequence shown here is derived from an EMBL/GenBank/DDBJ whole genome shotgun (WGS) entry which is preliminary data.</text>
</comment>
<protein>
    <submittedName>
        <fullName evidence="4">2-methylcitrate dehydratase PrpD</fullName>
    </submittedName>
</protein>
<dbReference type="InterPro" id="IPR036148">
    <property type="entry name" value="MmgE/PrpD_sf"/>
</dbReference>
<dbReference type="Gene3D" id="3.30.1330.120">
    <property type="entry name" value="2-methylcitrate dehydratase PrpD"/>
    <property type="match status" value="1"/>
</dbReference>
<dbReference type="SUPFAM" id="SSF103378">
    <property type="entry name" value="2-methylcitrate dehydratase PrpD"/>
    <property type="match status" value="1"/>
</dbReference>
<gene>
    <name evidence="4" type="ORF">EDC64_102259</name>
</gene>
<keyword evidence="5" id="KW-1185">Reference proteome</keyword>
<evidence type="ECO:0000259" key="2">
    <source>
        <dbReference type="Pfam" id="PF03972"/>
    </source>
</evidence>
<dbReference type="Gene3D" id="1.10.4100.10">
    <property type="entry name" value="2-methylcitrate dehydratase PrpD"/>
    <property type="match status" value="1"/>
</dbReference>
<dbReference type="GO" id="GO:0016829">
    <property type="term" value="F:lyase activity"/>
    <property type="evidence" value="ECO:0007669"/>
    <property type="project" value="InterPro"/>
</dbReference>
<dbReference type="RefSeq" id="WP_132030254.1">
    <property type="nucleotide sequence ID" value="NZ_SMAI01000002.1"/>
</dbReference>
<name>A0A4R3M3H5_9HYPH</name>
<proteinExistence type="inferred from homology"/>
<dbReference type="InterPro" id="IPR005656">
    <property type="entry name" value="MmgE_PrpD"/>
</dbReference>
<feature type="domain" description="MmgE/PrpD C-terminal" evidence="3">
    <location>
        <begin position="283"/>
        <end position="438"/>
    </location>
</feature>
<dbReference type="InterPro" id="IPR045336">
    <property type="entry name" value="MmgE_PrpD_N"/>
</dbReference>
<dbReference type="InterPro" id="IPR045337">
    <property type="entry name" value="MmgE_PrpD_C"/>
</dbReference>
<dbReference type="InterPro" id="IPR042188">
    <property type="entry name" value="MmgE/PrpD_sf_2"/>
</dbReference>
<dbReference type="Pfam" id="PF03972">
    <property type="entry name" value="MmgE_PrpD_N"/>
    <property type="match status" value="1"/>
</dbReference>
<dbReference type="PANTHER" id="PTHR16943">
    <property type="entry name" value="2-METHYLCITRATE DEHYDRATASE-RELATED"/>
    <property type="match status" value="1"/>
</dbReference>
<accession>A0A4R3M3H5</accession>
<dbReference type="Pfam" id="PF19305">
    <property type="entry name" value="MmgE_PrpD_C"/>
    <property type="match status" value="1"/>
</dbReference>
<evidence type="ECO:0000313" key="5">
    <source>
        <dbReference type="Proteomes" id="UP000294664"/>
    </source>
</evidence>
<dbReference type="Proteomes" id="UP000294664">
    <property type="component" value="Unassembled WGS sequence"/>
</dbReference>
<evidence type="ECO:0000313" key="4">
    <source>
        <dbReference type="EMBL" id="TCT06779.1"/>
    </source>
</evidence>
<evidence type="ECO:0000256" key="1">
    <source>
        <dbReference type="ARBA" id="ARBA00006174"/>
    </source>
</evidence>
<sequence length="469" mass="49142">MAMKLALAPDPIDDSEGLSARLCAEIATWRYEDLPPDVVRTVKLFLVDTFGVIAGAARAPGIAEVRGRFARWETDGSATALIGKNRLSPPHAALVNGACAHALDFDDIHDPARVHTFCVMLPTMLATAEDIGGVDGKRLILALAIGAELHARLGLAAYNCLGKGWHPTMVLGVLAGALGAGSLLGLDGTGLLNALGLALHQASGTAQPMHDGVLAKRLGAGFAARGAVTAAFLAKDGVTGPFRPLEGEAGLFPFLERGEVRIGDLMDGLGEEWRLRDYSFKPFPCCRCTHTAIGLGFELRRLGVRPEEIAAVEIALGKVNHQTVGQPYEAKRDSVVHAQFNVAYTFARALTDGKVDLATFTRPAITDPAIATLAEKVVAIVDPGEAATDMAPARITVTRTDGSVQTVASRIIPGSPDAPLSEADIVGKFEGCAAFGLGLGAAAARPFAERLLALEDLPDSAVLARDFPN</sequence>
<dbReference type="InterPro" id="IPR042183">
    <property type="entry name" value="MmgE/PrpD_sf_1"/>
</dbReference>
<dbReference type="OrthoDB" id="5415580at2"/>
<comment type="similarity">
    <text evidence="1">Belongs to the PrpD family.</text>
</comment>
<dbReference type="AlphaFoldDB" id="A0A4R3M3H5"/>
<feature type="domain" description="MmgE/PrpD N-terminal" evidence="2">
    <location>
        <begin position="21"/>
        <end position="258"/>
    </location>
</feature>
<dbReference type="PANTHER" id="PTHR16943:SF8">
    <property type="entry name" value="2-METHYLCITRATE DEHYDRATASE"/>
    <property type="match status" value="1"/>
</dbReference>
<reference evidence="4 5" key="1">
    <citation type="submission" date="2019-03" db="EMBL/GenBank/DDBJ databases">
        <title>Genomic Encyclopedia of Type Strains, Phase IV (KMG-IV): sequencing the most valuable type-strain genomes for metagenomic binning, comparative biology and taxonomic classification.</title>
        <authorList>
            <person name="Goeker M."/>
        </authorList>
    </citation>
    <scope>NUCLEOTIDE SEQUENCE [LARGE SCALE GENOMIC DNA]</scope>
    <source>
        <strain evidence="4 5">DSM 9035</strain>
    </source>
</reference>